<dbReference type="EMBL" id="CP019344">
    <property type="protein sequence ID" value="ARN77917.1"/>
    <property type="molecule type" value="Genomic_DNA"/>
</dbReference>
<evidence type="ECO:0000256" key="4">
    <source>
        <dbReference type="ARBA" id="ARBA00022989"/>
    </source>
</evidence>
<dbReference type="STRING" id="331648.BST97_07850"/>
<dbReference type="OrthoDB" id="9768837at2"/>
<proteinExistence type="predicted"/>
<feature type="transmembrane region" description="Helical" evidence="6">
    <location>
        <begin position="240"/>
        <end position="260"/>
    </location>
</feature>
<keyword evidence="4 6" id="KW-1133">Transmembrane helix</keyword>
<keyword evidence="5 6" id="KW-0472">Membrane</keyword>
<evidence type="ECO:0000259" key="7">
    <source>
        <dbReference type="Pfam" id="PF12698"/>
    </source>
</evidence>
<sequence length="431" mass="47986">MDKLWLILKREYLNKVRNRTFVIMTFVSPLIFVGVVLLISWLTSINSDEMRKVAILDSTGQDYAALFEDTERTDYILLEDMSQDMAVTASSEADYYGLLLLNGNQQGLDQAIFYSDDSPSSGFIEAIENKINKKATEGNYLSKGLDLTAIANAQVDNDIKLQKFSGEQTSKQAGWIKIATGGAAGYLLMMFIIIYGNMLMRSVIEEKTNRIIEVIVSSVKPKYLMLGKITGTSLAGITQFAIWVVLGGILVTVGSMILGVDAFTTPANADVIATTQDASKIELILNDVAQLPLLKLIICFFIYFIGGYFLYASIYAAIGAAVDSETDTQQFMLPVILPLMLAIYVGFFSVMDSPHGTVAVVFSYIPLTSPIVMLMRIPFGEIAIWEILLSMTILYGSIFLMIFISAKIYRIGILMYGKKTNWKELYKWLKY</sequence>
<protein>
    <submittedName>
        <fullName evidence="8">ABC transporter permease</fullName>
    </submittedName>
</protein>
<dbReference type="GO" id="GO:0005886">
    <property type="term" value="C:plasma membrane"/>
    <property type="evidence" value="ECO:0007669"/>
    <property type="project" value="UniProtKB-SubCell"/>
</dbReference>
<evidence type="ECO:0000256" key="1">
    <source>
        <dbReference type="ARBA" id="ARBA00004651"/>
    </source>
</evidence>
<feature type="transmembrane region" description="Helical" evidence="6">
    <location>
        <begin position="358"/>
        <end position="377"/>
    </location>
</feature>
<keyword evidence="2" id="KW-1003">Cell membrane</keyword>
<dbReference type="AlphaFoldDB" id="A0A1W6MK18"/>
<feature type="transmembrane region" description="Helical" evidence="6">
    <location>
        <begin position="383"/>
        <end position="409"/>
    </location>
</feature>
<feature type="transmembrane region" description="Helical" evidence="6">
    <location>
        <begin position="175"/>
        <end position="195"/>
    </location>
</feature>
<feature type="transmembrane region" description="Helical" evidence="6">
    <location>
        <begin position="293"/>
        <end position="311"/>
    </location>
</feature>
<dbReference type="GO" id="GO:0140359">
    <property type="term" value="F:ABC-type transporter activity"/>
    <property type="evidence" value="ECO:0007669"/>
    <property type="project" value="InterPro"/>
</dbReference>
<evidence type="ECO:0000256" key="6">
    <source>
        <dbReference type="SAM" id="Phobius"/>
    </source>
</evidence>
<evidence type="ECO:0000256" key="3">
    <source>
        <dbReference type="ARBA" id="ARBA00022692"/>
    </source>
</evidence>
<accession>A0A1W6MK18</accession>
<feature type="transmembrane region" description="Helical" evidence="6">
    <location>
        <begin position="20"/>
        <end position="42"/>
    </location>
</feature>
<keyword evidence="9" id="KW-1185">Reference proteome</keyword>
<comment type="subcellular location">
    <subcellularLocation>
        <location evidence="1">Cell membrane</location>
        <topology evidence="1">Multi-pass membrane protein</topology>
    </subcellularLocation>
</comment>
<dbReference type="Pfam" id="PF12698">
    <property type="entry name" value="ABC2_membrane_3"/>
    <property type="match status" value="1"/>
</dbReference>
<dbReference type="PANTHER" id="PTHR30294:SF29">
    <property type="entry name" value="MULTIDRUG ABC TRANSPORTER PERMEASE YBHS-RELATED"/>
    <property type="match status" value="1"/>
</dbReference>
<gene>
    <name evidence="8" type="ORF">BST97_07850</name>
</gene>
<dbReference type="PANTHER" id="PTHR30294">
    <property type="entry name" value="MEMBRANE COMPONENT OF ABC TRANSPORTER YHHJ-RELATED"/>
    <property type="match status" value="1"/>
</dbReference>
<feature type="transmembrane region" description="Helical" evidence="6">
    <location>
        <begin position="331"/>
        <end position="351"/>
    </location>
</feature>
<evidence type="ECO:0000256" key="5">
    <source>
        <dbReference type="ARBA" id="ARBA00023136"/>
    </source>
</evidence>
<dbReference type="Gene3D" id="3.40.190.10">
    <property type="entry name" value="Periplasmic binding protein-like II"/>
    <property type="match status" value="1"/>
</dbReference>
<organism evidence="8 9">
    <name type="scientific">Nonlabens spongiae</name>
    <dbReference type="NCBI Taxonomy" id="331648"/>
    <lineage>
        <taxon>Bacteria</taxon>
        <taxon>Pseudomonadati</taxon>
        <taxon>Bacteroidota</taxon>
        <taxon>Flavobacteriia</taxon>
        <taxon>Flavobacteriales</taxon>
        <taxon>Flavobacteriaceae</taxon>
        <taxon>Nonlabens</taxon>
    </lineage>
</organism>
<feature type="domain" description="ABC-2 type transporter transmembrane" evidence="7">
    <location>
        <begin position="20"/>
        <end position="406"/>
    </location>
</feature>
<dbReference type="Proteomes" id="UP000193431">
    <property type="component" value="Chromosome"/>
</dbReference>
<dbReference type="RefSeq" id="WP_085766715.1">
    <property type="nucleotide sequence ID" value="NZ_CP019344.1"/>
</dbReference>
<dbReference type="InterPro" id="IPR013525">
    <property type="entry name" value="ABC2_TM"/>
</dbReference>
<evidence type="ECO:0000313" key="9">
    <source>
        <dbReference type="Proteomes" id="UP000193431"/>
    </source>
</evidence>
<keyword evidence="3 6" id="KW-0812">Transmembrane</keyword>
<evidence type="ECO:0000256" key="2">
    <source>
        <dbReference type="ARBA" id="ARBA00022475"/>
    </source>
</evidence>
<reference evidence="8 9" key="1">
    <citation type="submission" date="2016-11" db="EMBL/GenBank/DDBJ databases">
        <title>Trade-off between light-utilization and light-protection in marine flavobacteria.</title>
        <authorList>
            <person name="Kumagai Y."/>
        </authorList>
    </citation>
    <scope>NUCLEOTIDE SEQUENCE [LARGE SCALE GENOMIC DNA]</scope>
    <source>
        <strain evidence="8 9">JCM 13191</strain>
    </source>
</reference>
<name>A0A1W6MK18_9FLAO</name>
<dbReference type="InterPro" id="IPR051449">
    <property type="entry name" value="ABC-2_transporter_component"/>
</dbReference>
<evidence type="ECO:0000313" key="8">
    <source>
        <dbReference type="EMBL" id="ARN77917.1"/>
    </source>
</evidence>
<dbReference type="SUPFAM" id="SSF53850">
    <property type="entry name" value="Periplasmic binding protein-like II"/>
    <property type="match status" value="1"/>
</dbReference>